<dbReference type="InterPro" id="IPR023333">
    <property type="entry name" value="Proteasome_suB-type"/>
</dbReference>
<dbReference type="NCBIfam" id="TIGR03692">
    <property type="entry name" value="ATP_dep_HslV"/>
    <property type="match status" value="1"/>
</dbReference>
<feature type="active site" evidence="10">
    <location>
        <position position="6"/>
    </location>
</feature>
<keyword evidence="12" id="KW-1185">Reference proteome</keyword>
<dbReference type="STRING" id="1560234.SP90_03165"/>
<dbReference type="Proteomes" id="UP000091979">
    <property type="component" value="Unassembled WGS sequence"/>
</dbReference>
<dbReference type="RefSeq" id="WP_066852495.1">
    <property type="nucleotide sequence ID" value="NZ_JXMS01000004.1"/>
</dbReference>
<evidence type="ECO:0000256" key="6">
    <source>
        <dbReference type="ARBA" id="ARBA00022698"/>
    </source>
</evidence>
<feature type="binding site" evidence="10">
    <location>
        <position position="165"/>
    </location>
    <ligand>
        <name>Na(+)</name>
        <dbReference type="ChEBI" id="CHEBI:29101"/>
    </ligand>
</feature>
<comment type="caution">
    <text evidence="11">The sequence shown here is derived from an EMBL/GenBank/DDBJ whole genome shotgun (WGS) entry which is preliminary data.</text>
</comment>
<evidence type="ECO:0000256" key="1">
    <source>
        <dbReference type="ARBA" id="ARBA00004496"/>
    </source>
</evidence>
<comment type="subcellular location">
    <subcellularLocation>
        <location evidence="1 10">Cytoplasm</location>
    </subcellularLocation>
</comment>
<dbReference type="InterPro" id="IPR001353">
    <property type="entry name" value="Proteasome_sua/b"/>
</dbReference>
<evidence type="ECO:0000256" key="10">
    <source>
        <dbReference type="HAMAP-Rule" id="MF_00248"/>
    </source>
</evidence>
<keyword evidence="4 10" id="KW-0021">Allosteric enzyme</keyword>
<protein>
    <recommendedName>
        <fullName evidence="10">ATP-dependent protease subunit HslV</fullName>
        <ecNumber evidence="10">3.4.25.2</ecNumber>
    </recommendedName>
</protein>
<comment type="catalytic activity">
    <reaction evidence="10">
        <text>ATP-dependent cleavage of peptide bonds with broad specificity.</text>
        <dbReference type="EC" id="3.4.25.2"/>
    </reaction>
</comment>
<dbReference type="PANTHER" id="PTHR32194:SF0">
    <property type="entry name" value="ATP-DEPENDENT PROTEASE SUBUNIT HSLV"/>
    <property type="match status" value="1"/>
</dbReference>
<sequence length="179" mass="19264">MELRGTTILAVKDANGVAMAGDGQVTLGQSIVMKHQARKVRRIYREKVIAGFAGATADAFTLFERCEAKLEEFGGNLLRASVEMAKDWRSDKYLRKLEAMLIVADAEYVFIISGNGDVIEPDDDIAAIGSGGAYALAAARGLKRHSDMGAEDICRNAMAIASEICVFTNDNLTVETITG</sequence>
<gene>
    <name evidence="10" type="primary">hslV</name>
    <name evidence="11" type="ORF">SP90_03165</name>
</gene>
<dbReference type="OrthoDB" id="9804884at2"/>
<comment type="function">
    <text evidence="10">Protease subunit of a proteasome-like degradation complex believed to be a general protein degrading machinery.</text>
</comment>
<organism evidence="11 12">
    <name type="scientific">Halodesulfovibrio spirochaetisodalis</name>
    <dbReference type="NCBI Taxonomy" id="1560234"/>
    <lineage>
        <taxon>Bacteria</taxon>
        <taxon>Pseudomonadati</taxon>
        <taxon>Thermodesulfobacteriota</taxon>
        <taxon>Desulfovibrionia</taxon>
        <taxon>Desulfovibrionales</taxon>
        <taxon>Desulfovibrionaceae</taxon>
        <taxon>Halodesulfovibrio</taxon>
    </lineage>
</organism>
<name>A0A1B7XJH3_9BACT</name>
<dbReference type="GO" id="GO:0051603">
    <property type="term" value="P:proteolysis involved in protein catabolic process"/>
    <property type="evidence" value="ECO:0007669"/>
    <property type="project" value="InterPro"/>
</dbReference>
<evidence type="ECO:0000256" key="3">
    <source>
        <dbReference type="ARBA" id="ARBA00022490"/>
    </source>
</evidence>
<dbReference type="HAMAP" id="MF_00248">
    <property type="entry name" value="HslV"/>
    <property type="match status" value="1"/>
</dbReference>
<keyword evidence="7 10" id="KW-0479">Metal-binding</keyword>
<dbReference type="PIRSF" id="PIRSF039093">
    <property type="entry name" value="HslV"/>
    <property type="match status" value="1"/>
</dbReference>
<dbReference type="CDD" id="cd01913">
    <property type="entry name" value="protease_HslV"/>
    <property type="match status" value="1"/>
</dbReference>
<evidence type="ECO:0000256" key="5">
    <source>
        <dbReference type="ARBA" id="ARBA00022670"/>
    </source>
</evidence>
<keyword evidence="3 10" id="KW-0963">Cytoplasm</keyword>
<dbReference type="NCBIfam" id="NF003964">
    <property type="entry name" value="PRK05456.1"/>
    <property type="match status" value="1"/>
</dbReference>
<dbReference type="GO" id="GO:0046872">
    <property type="term" value="F:metal ion binding"/>
    <property type="evidence" value="ECO:0007669"/>
    <property type="project" value="UniProtKB-KW"/>
</dbReference>
<evidence type="ECO:0000256" key="8">
    <source>
        <dbReference type="ARBA" id="ARBA00022801"/>
    </source>
</evidence>
<dbReference type="AlphaFoldDB" id="A0A1B7XJH3"/>
<keyword evidence="8 10" id="KW-0378">Hydrolase</keyword>
<dbReference type="Gene3D" id="3.60.20.10">
    <property type="entry name" value="Glutamine Phosphoribosylpyrophosphate, subunit 1, domain 1"/>
    <property type="match status" value="1"/>
</dbReference>
<comment type="activity regulation">
    <text evidence="10">Allosterically activated by HslU binding.</text>
</comment>
<dbReference type="GO" id="GO:0004298">
    <property type="term" value="F:threonine-type endopeptidase activity"/>
    <property type="evidence" value="ECO:0007669"/>
    <property type="project" value="UniProtKB-KW"/>
</dbReference>
<evidence type="ECO:0000313" key="11">
    <source>
        <dbReference type="EMBL" id="OBQ55649.1"/>
    </source>
</evidence>
<dbReference type="GO" id="GO:0009376">
    <property type="term" value="C:HslUV protease complex"/>
    <property type="evidence" value="ECO:0007669"/>
    <property type="project" value="UniProtKB-UniRule"/>
</dbReference>
<feature type="binding site" evidence="10">
    <location>
        <position position="162"/>
    </location>
    <ligand>
        <name>Na(+)</name>
        <dbReference type="ChEBI" id="CHEBI:29101"/>
    </ligand>
</feature>
<dbReference type="EC" id="3.4.25.2" evidence="10"/>
<dbReference type="GO" id="GO:0005839">
    <property type="term" value="C:proteasome core complex"/>
    <property type="evidence" value="ECO:0007669"/>
    <property type="project" value="InterPro"/>
</dbReference>
<dbReference type="EMBL" id="JXMS01000004">
    <property type="protein sequence ID" value="OBQ55649.1"/>
    <property type="molecule type" value="Genomic_DNA"/>
</dbReference>
<accession>A0A1B7XJH3</accession>
<evidence type="ECO:0000256" key="2">
    <source>
        <dbReference type="ARBA" id="ARBA00006053"/>
    </source>
</evidence>
<proteinExistence type="inferred from homology"/>
<dbReference type="PATRIC" id="fig|1560234.3.peg.2500"/>
<feature type="binding site" evidence="10">
    <location>
        <position position="168"/>
    </location>
    <ligand>
        <name>Na(+)</name>
        <dbReference type="ChEBI" id="CHEBI:29101"/>
    </ligand>
</feature>
<evidence type="ECO:0000256" key="9">
    <source>
        <dbReference type="ARBA" id="ARBA00023053"/>
    </source>
</evidence>
<dbReference type="SUPFAM" id="SSF56235">
    <property type="entry name" value="N-terminal nucleophile aminohydrolases (Ntn hydrolases)"/>
    <property type="match status" value="1"/>
</dbReference>
<evidence type="ECO:0000256" key="4">
    <source>
        <dbReference type="ARBA" id="ARBA00022533"/>
    </source>
</evidence>
<dbReference type="PROSITE" id="PS51476">
    <property type="entry name" value="PROTEASOME_BETA_2"/>
    <property type="match status" value="1"/>
</dbReference>
<keyword evidence="5 10" id="KW-0645">Protease</keyword>
<dbReference type="InterPro" id="IPR022281">
    <property type="entry name" value="ATP-dep_Prtase_HsIV_su"/>
</dbReference>
<comment type="subunit">
    <text evidence="10">A double ring-shaped homohexamer of HslV is capped on each side by a ring-shaped HslU homohexamer. The assembly of the HslU/HslV complex is dependent on binding of ATP.</text>
</comment>
<dbReference type="PANTHER" id="PTHR32194">
    <property type="entry name" value="METALLOPROTEASE TLDD"/>
    <property type="match status" value="1"/>
</dbReference>
<dbReference type="InterPro" id="IPR029055">
    <property type="entry name" value="Ntn_hydrolases_N"/>
</dbReference>
<comment type="similarity">
    <text evidence="2 10">Belongs to the peptidase T1B family. HslV subfamily.</text>
</comment>
<keyword evidence="9 10" id="KW-0915">Sodium</keyword>
<evidence type="ECO:0000313" key="12">
    <source>
        <dbReference type="Proteomes" id="UP000091979"/>
    </source>
</evidence>
<keyword evidence="6 10" id="KW-0888">Threonine protease</keyword>
<reference evidence="11 12" key="1">
    <citation type="submission" date="2015-01" db="EMBL/GenBank/DDBJ databases">
        <title>Desulfovibrio sp. JC271 draft genome sequence.</title>
        <authorList>
            <person name="Shivani Y."/>
            <person name="Subhash Y."/>
            <person name="Sasikala C."/>
            <person name="Ramana C.V."/>
        </authorList>
    </citation>
    <scope>NUCLEOTIDE SEQUENCE [LARGE SCALE GENOMIC DNA]</scope>
    <source>
        <strain evidence="11 12">JC271</strain>
    </source>
</reference>
<dbReference type="Pfam" id="PF00227">
    <property type="entry name" value="Proteasome"/>
    <property type="match status" value="1"/>
</dbReference>
<evidence type="ECO:0000256" key="7">
    <source>
        <dbReference type="ARBA" id="ARBA00022723"/>
    </source>
</evidence>